<evidence type="ECO:0000313" key="3">
    <source>
        <dbReference type="Proteomes" id="UP001499878"/>
    </source>
</evidence>
<reference evidence="3" key="1">
    <citation type="journal article" date="2019" name="Int. J. Syst. Evol. Microbiol.">
        <title>The Global Catalogue of Microorganisms (GCM) 10K type strain sequencing project: providing services to taxonomists for standard genome sequencing and annotation.</title>
        <authorList>
            <consortium name="The Broad Institute Genomics Platform"/>
            <consortium name="The Broad Institute Genome Sequencing Center for Infectious Disease"/>
            <person name="Wu L."/>
            <person name="Ma J."/>
        </authorList>
    </citation>
    <scope>NUCLEOTIDE SEQUENCE [LARGE SCALE GENOMIC DNA]</scope>
    <source>
        <strain evidence="3">JCM 18306</strain>
    </source>
</reference>
<proteinExistence type="predicted"/>
<evidence type="ECO:0008006" key="4">
    <source>
        <dbReference type="Google" id="ProtNLM"/>
    </source>
</evidence>
<comment type="caution">
    <text evidence="2">The sequence shown here is derived from an EMBL/GenBank/DDBJ whole genome shotgun (WGS) entry which is preliminary data.</text>
</comment>
<keyword evidence="1" id="KW-0812">Transmembrane</keyword>
<keyword evidence="1" id="KW-1133">Transmembrane helix</keyword>
<sequence length="176" mass="20037">MHTYEDPATWAPEPVRPRWKLALRFAATLLFVPLLCAVWLAVAVVLFVVGLFADAIAAVSEGFERGYMRFMDDTLGGIARLGAWCVSWPELRHEGDVEYYRARVDKKVADWTARASAPHEPKRPRPPVECEIPLRDYRGVGGWYVAEVALAQGWELRPTDVRKEVRLWWSAASRVD</sequence>
<keyword evidence="3" id="KW-1185">Reference proteome</keyword>
<feature type="transmembrane region" description="Helical" evidence="1">
    <location>
        <begin position="26"/>
        <end position="59"/>
    </location>
</feature>
<name>A0ABP9T500_9ACTN</name>
<gene>
    <name evidence="2" type="ORF">GCM10023323_32950</name>
</gene>
<dbReference type="RefSeq" id="WP_345630980.1">
    <property type="nucleotide sequence ID" value="NZ_BAABJR010000007.1"/>
</dbReference>
<evidence type="ECO:0000313" key="2">
    <source>
        <dbReference type="EMBL" id="GAA5209440.1"/>
    </source>
</evidence>
<keyword evidence="1" id="KW-0472">Membrane</keyword>
<protein>
    <recommendedName>
        <fullName evidence="4">DUF4389 domain-containing protein</fullName>
    </recommendedName>
</protein>
<accession>A0ABP9T500</accession>
<evidence type="ECO:0000256" key="1">
    <source>
        <dbReference type="SAM" id="Phobius"/>
    </source>
</evidence>
<dbReference type="Proteomes" id="UP001499878">
    <property type="component" value="Unassembled WGS sequence"/>
</dbReference>
<dbReference type="EMBL" id="BAABJR010000007">
    <property type="protein sequence ID" value="GAA5209440.1"/>
    <property type="molecule type" value="Genomic_DNA"/>
</dbReference>
<organism evidence="2 3">
    <name type="scientific">Streptomyces thinghirensis</name>
    <dbReference type="NCBI Taxonomy" id="551547"/>
    <lineage>
        <taxon>Bacteria</taxon>
        <taxon>Bacillati</taxon>
        <taxon>Actinomycetota</taxon>
        <taxon>Actinomycetes</taxon>
        <taxon>Kitasatosporales</taxon>
        <taxon>Streptomycetaceae</taxon>
        <taxon>Streptomyces</taxon>
    </lineage>
</organism>